<gene>
    <name evidence="18" type="ORF">CCACVL1_05964</name>
</gene>
<evidence type="ECO:0000256" key="13">
    <source>
        <dbReference type="ARBA" id="ARBA00023125"/>
    </source>
</evidence>
<evidence type="ECO:0000256" key="8">
    <source>
        <dbReference type="ARBA" id="ARBA00022801"/>
    </source>
</evidence>
<dbReference type="PANTHER" id="PTHR37984:SF5">
    <property type="entry name" value="PROTEIN NYNRIN-LIKE"/>
    <property type="match status" value="1"/>
</dbReference>
<evidence type="ECO:0000256" key="11">
    <source>
        <dbReference type="ARBA" id="ARBA00022918"/>
    </source>
</evidence>
<accession>A0A1R3JI34</accession>
<dbReference type="InterPro" id="IPR021109">
    <property type="entry name" value="Peptidase_aspartic_dom_sf"/>
</dbReference>
<reference evidence="18 19" key="1">
    <citation type="submission" date="2013-09" db="EMBL/GenBank/DDBJ databases">
        <title>Corchorus capsularis genome sequencing.</title>
        <authorList>
            <person name="Alam M."/>
            <person name="Haque M.S."/>
            <person name="Islam M.S."/>
            <person name="Emdad E.M."/>
            <person name="Islam M.M."/>
            <person name="Ahmed B."/>
            <person name="Halim A."/>
            <person name="Hossen Q.M.M."/>
            <person name="Hossain M.Z."/>
            <person name="Ahmed R."/>
            <person name="Khan M.M."/>
            <person name="Islam R."/>
            <person name="Rashid M.M."/>
            <person name="Khan S.A."/>
            <person name="Rahman M.S."/>
            <person name="Alam M."/>
        </authorList>
    </citation>
    <scope>NUCLEOTIDE SEQUENCE [LARGE SCALE GENOMIC DNA]</scope>
    <source>
        <strain evidence="19">cv. CVL-1</strain>
        <tissue evidence="18">Whole seedling</tissue>
    </source>
</reference>
<keyword evidence="14" id="KW-0233">DNA recombination</keyword>
<dbReference type="InterPro" id="IPR056924">
    <property type="entry name" value="SH3_Tf2-1"/>
</dbReference>
<evidence type="ECO:0000256" key="4">
    <source>
        <dbReference type="ARBA" id="ARBA00022722"/>
    </source>
</evidence>
<keyword evidence="10" id="KW-0229">DNA integration</keyword>
<dbReference type="EMBL" id="AWWV01007836">
    <property type="protein sequence ID" value="OMO94502.1"/>
    <property type="molecule type" value="Genomic_DNA"/>
</dbReference>
<evidence type="ECO:0000259" key="16">
    <source>
        <dbReference type="Pfam" id="PF17921"/>
    </source>
</evidence>
<dbReference type="GO" id="GO:0003677">
    <property type="term" value="F:DNA binding"/>
    <property type="evidence" value="ECO:0007669"/>
    <property type="project" value="UniProtKB-KW"/>
</dbReference>
<dbReference type="AlphaFoldDB" id="A0A1R3JI34"/>
<dbReference type="GO" id="GO:0006508">
    <property type="term" value="P:proteolysis"/>
    <property type="evidence" value="ECO:0007669"/>
    <property type="project" value="UniProtKB-KW"/>
</dbReference>
<name>A0A1R3JI34_COCAP</name>
<dbReference type="Gene3D" id="2.40.70.10">
    <property type="entry name" value="Acid Proteases"/>
    <property type="match status" value="1"/>
</dbReference>
<dbReference type="SUPFAM" id="SSF54160">
    <property type="entry name" value="Chromo domain-like"/>
    <property type="match status" value="1"/>
</dbReference>
<dbReference type="InterPro" id="IPR041588">
    <property type="entry name" value="Integrase_H2C2"/>
</dbReference>
<keyword evidence="3" id="KW-0548">Nucleotidyltransferase</keyword>
<keyword evidence="7" id="KW-0255">Endonuclease</keyword>
<feature type="domain" description="Reverse transcriptase" evidence="15">
    <location>
        <begin position="300"/>
        <end position="361"/>
    </location>
</feature>
<dbReference type="PANTHER" id="PTHR37984">
    <property type="entry name" value="PROTEIN CBG26694"/>
    <property type="match status" value="1"/>
</dbReference>
<keyword evidence="11 18" id="KW-0695">RNA-directed DNA polymerase</keyword>
<dbReference type="InterPro" id="IPR016197">
    <property type="entry name" value="Chromo-like_dom_sf"/>
</dbReference>
<dbReference type="GO" id="GO:0003887">
    <property type="term" value="F:DNA-directed DNA polymerase activity"/>
    <property type="evidence" value="ECO:0007669"/>
    <property type="project" value="UniProtKB-KW"/>
</dbReference>
<keyword evidence="13" id="KW-0238">DNA-binding</keyword>
<keyword evidence="1" id="KW-0645">Protease</keyword>
<evidence type="ECO:0000256" key="10">
    <source>
        <dbReference type="ARBA" id="ARBA00022908"/>
    </source>
</evidence>
<dbReference type="Pfam" id="PF00078">
    <property type="entry name" value="RVT_1"/>
    <property type="match status" value="1"/>
</dbReference>
<dbReference type="GO" id="GO:0015074">
    <property type="term" value="P:DNA integration"/>
    <property type="evidence" value="ECO:0007669"/>
    <property type="project" value="UniProtKB-KW"/>
</dbReference>
<feature type="domain" description="Tf2-1-like SH3-like" evidence="17">
    <location>
        <begin position="639"/>
        <end position="703"/>
    </location>
</feature>
<evidence type="ECO:0000256" key="7">
    <source>
        <dbReference type="ARBA" id="ARBA00022759"/>
    </source>
</evidence>
<dbReference type="Gramene" id="OMO94502">
    <property type="protein sequence ID" value="OMO94502"/>
    <property type="gene ID" value="CCACVL1_05964"/>
</dbReference>
<dbReference type="GO" id="GO:0046872">
    <property type="term" value="F:metal ion binding"/>
    <property type="evidence" value="ECO:0007669"/>
    <property type="project" value="UniProtKB-KW"/>
</dbReference>
<dbReference type="Gene3D" id="3.10.10.10">
    <property type="entry name" value="HIV Type 1 Reverse Transcriptase, subunit A, domain 1"/>
    <property type="match status" value="1"/>
</dbReference>
<evidence type="ECO:0000259" key="17">
    <source>
        <dbReference type="Pfam" id="PF24626"/>
    </source>
</evidence>
<dbReference type="InterPro" id="IPR000477">
    <property type="entry name" value="RT_dom"/>
</dbReference>
<dbReference type="GO" id="GO:0003964">
    <property type="term" value="F:RNA-directed DNA polymerase activity"/>
    <property type="evidence" value="ECO:0007669"/>
    <property type="project" value="UniProtKB-KW"/>
</dbReference>
<dbReference type="SUPFAM" id="SSF56672">
    <property type="entry name" value="DNA/RNA polymerases"/>
    <property type="match status" value="1"/>
</dbReference>
<evidence type="ECO:0000256" key="6">
    <source>
        <dbReference type="ARBA" id="ARBA00022750"/>
    </source>
</evidence>
<organism evidence="18 19">
    <name type="scientific">Corchorus capsularis</name>
    <name type="common">Jute</name>
    <dbReference type="NCBI Taxonomy" id="210143"/>
    <lineage>
        <taxon>Eukaryota</taxon>
        <taxon>Viridiplantae</taxon>
        <taxon>Streptophyta</taxon>
        <taxon>Embryophyta</taxon>
        <taxon>Tracheophyta</taxon>
        <taxon>Spermatophyta</taxon>
        <taxon>Magnoliopsida</taxon>
        <taxon>eudicotyledons</taxon>
        <taxon>Gunneridae</taxon>
        <taxon>Pentapetalae</taxon>
        <taxon>rosids</taxon>
        <taxon>malvids</taxon>
        <taxon>Malvales</taxon>
        <taxon>Malvaceae</taxon>
        <taxon>Grewioideae</taxon>
        <taxon>Apeibeae</taxon>
        <taxon>Corchorus</taxon>
    </lineage>
</organism>
<keyword evidence="12" id="KW-0239">DNA-directed DNA polymerase</keyword>
<keyword evidence="2" id="KW-0808">Transferase</keyword>
<evidence type="ECO:0000259" key="15">
    <source>
        <dbReference type="Pfam" id="PF00078"/>
    </source>
</evidence>
<dbReference type="OMA" id="DECNCIS"/>
<dbReference type="GO" id="GO:0004190">
    <property type="term" value="F:aspartic-type endopeptidase activity"/>
    <property type="evidence" value="ECO:0007669"/>
    <property type="project" value="UniProtKB-KW"/>
</dbReference>
<protein>
    <submittedName>
        <fullName evidence="18">Reverse transcriptase</fullName>
    </submittedName>
</protein>
<dbReference type="GO" id="GO:0004519">
    <property type="term" value="F:endonuclease activity"/>
    <property type="evidence" value="ECO:0007669"/>
    <property type="project" value="UniProtKB-KW"/>
</dbReference>
<evidence type="ECO:0000256" key="2">
    <source>
        <dbReference type="ARBA" id="ARBA00022679"/>
    </source>
</evidence>
<evidence type="ECO:0000256" key="1">
    <source>
        <dbReference type="ARBA" id="ARBA00022670"/>
    </source>
</evidence>
<dbReference type="SUPFAM" id="SSF53098">
    <property type="entry name" value="Ribonuclease H-like"/>
    <property type="match status" value="1"/>
</dbReference>
<dbReference type="CDD" id="cd00303">
    <property type="entry name" value="retropepsin_like"/>
    <property type="match status" value="1"/>
</dbReference>
<feature type="domain" description="Integrase zinc-binding" evidence="16">
    <location>
        <begin position="494"/>
        <end position="535"/>
    </location>
</feature>
<evidence type="ECO:0000256" key="9">
    <source>
        <dbReference type="ARBA" id="ARBA00022842"/>
    </source>
</evidence>
<evidence type="ECO:0000256" key="3">
    <source>
        <dbReference type="ARBA" id="ARBA00022695"/>
    </source>
</evidence>
<dbReference type="CDD" id="cd01647">
    <property type="entry name" value="RT_LTR"/>
    <property type="match status" value="1"/>
</dbReference>
<dbReference type="InterPro" id="IPR043128">
    <property type="entry name" value="Rev_trsase/Diguanyl_cyclase"/>
</dbReference>
<keyword evidence="4" id="KW-0540">Nuclease</keyword>
<evidence type="ECO:0000256" key="14">
    <source>
        <dbReference type="ARBA" id="ARBA00023172"/>
    </source>
</evidence>
<dbReference type="InterPro" id="IPR050951">
    <property type="entry name" value="Retrovirus_Pol_polyprotein"/>
</dbReference>
<comment type="caution">
    <text evidence="18">The sequence shown here is derived from an EMBL/GenBank/DDBJ whole genome shotgun (WGS) entry which is preliminary data.</text>
</comment>
<dbReference type="Gene3D" id="1.10.340.70">
    <property type="match status" value="1"/>
</dbReference>
<evidence type="ECO:0000256" key="12">
    <source>
        <dbReference type="ARBA" id="ARBA00022932"/>
    </source>
</evidence>
<dbReference type="Gene3D" id="3.30.70.270">
    <property type="match status" value="2"/>
</dbReference>
<keyword evidence="6" id="KW-0064">Aspartyl protease</keyword>
<dbReference type="Pfam" id="PF08284">
    <property type="entry name" value="RVP_2"/>
    <property type="match status" value="1"/>
</dbReference>
<dbReference type="STRING" id="210143.A0A1R3JI34"/>
<sequence>MWCGIKYSPCHTCIRSNLFSIIKSETEDTIPELDDYPEVTPVGIAGIEYTLDPVLSLHAIKHQKAIILIDSGSSHNFMDKITTKRIGWQTHQITGIGVKVANGHQLWARDICYDVPWEAQGLAQCTTFMLLPLSGCDVVLGVEWLVTLGPILWDFSKLTMEFTMAQVQYCMKGLQAGSIQLVTQKHAAKFSVTTLGTCAMLLHNSYEPSLCQVDITALPVDLQNLLTSYEFIFETPTTLPPSREHDHRIPLIDEQQTVKLKPYRYPAFQKDEIERLISEMLQTGVIRNSTSAFASPVELVKKKDGSWRLCIDYRQLNKLTMKDRFPIPLVEELLDELSQACCFSNLDLRSGYHQIRMHEDDHLQQVFDVLAHNQLYLKHSKCEFGAATVVYLGHVISKGVVAMDVNKVQAVSDWPVQKSIMELRGFLGLTRKPEILLASFSVVSSELLDQIKHAWLQDPHTVHLMHRAQASSDSKYTWQAGLLRRNGKLVIANDAALRQALITHFHSSSLGVHSGVNATMQRISSAVYWKGLKKQSKGKDTIMVVVDRLSKYAHFIPMSHPFSALTVAQDFWDYIYKLHGTPKSITDGQSEVVNHCLETYLRCMSGGRPQDWAFWLPLVEFGMKNQADKHRSDRSFAIGNLVYVKLQTYCQKSMVNRCCLKLSARFFGPYKVVQKIGVVAYKLELPPGAKIHPVFHVSQLKKHVGLATTQSQLPALDDAGLIAMEPITILDRRINKRRGRMITEVLVQWSNCFPEDATWECLYEGEGAMPIFPSTTLGGATKESDLGPTSLIQVAEPISIEGNLVAHWNSQEISYRNGIFSDECNCISWNLDQETSDPCTSGCSMSDLDLEILGVENACAAPGEDSRCSCAQDYLYQVCSVSDVIEPYILSRVVRQLGYVQVIPPPILIPTKYVAHSHPRLLSDGEPSAAMPLRSNSGYWVNHVLHRWRDTISDLGSTDAQLAEQHQMTLE</sequence>
<evidence type="ECO:0000313" key="19">
    <source>
        <dbReference type="Proteomes" id="UP000188268"/>
    </source>
</evidence>
<evidence type="ECO:0000256" key="5">
    <source>
        <dbReference type="ARBA" id="ARBA00022723"/>
    </source>
</evidence>
<evidence type="ECO:0000313" key="18">
    <source>
        <dbReference type="EMBL" id="OMO94502.1"/>
    </source>
</evidence>
<dbReference type="Proteomes" id="UP000188268">
    <property type="component" value="Unassembled WGS sequence"/>
</dbReference>
<dbReference type="Pfam" id="PF17921">
    <property type="entry name" value="Integrase_H2C2"/>
    <property type="match status" value="1"/>
</dbReference>
<keyword evidence="19" id="KW-1185">Reference proteome</keyword>
<dbReference type="OrthoDB" id="1305335at2759"/>
<dbReference type="Pfam" id="PF24626">
    <property type="entry name" value="SH3_Tf2-1"/>
    <property type="match status" value="1"/>
</dbReference>
<dbReference type="GO" id="GO:0006310">
    <property type="term" value="P:DNA recombination"/>
    <property type="evidence" value="ECO:0007669"/>
    <property type="project" value="UniProtKB-KW"/>
</dbReference>
<keyword evidence="9" id="KW-0460">Magnesium</keyword>
<keyword evidence="5" id="KW-0479">Metal-binding</keyword>
<dbReference type="InterPro" id="IPR043502">
    <property type="entry name" value="DNA/RNA_pol_sf"/>
</dbReference>
<dbReference type="InterPro" id="IPR012337">
    <property type="entry name" value="RNaseH-like_sf"/>
</dbReference>
<keyword evidence="8" id="KW-0378">Hydrolase</keyword>
<proteinExistence type="predicted"/>